<sequence length="62" mass="7371">MSFYKADHWRSAIINAPMKEIISQYGFGGYLYRYCLKVEKGVRFQTLLVYGKMTNYMYLSKP</sequence>
<proteinExistence type="predicted"/>
<dbReference type="EMBL" id="CP047652">
    <property type="protein sequence ID" value="QHI95596.1"/>
    <property type="molecule type" value="Genomic_DNA"/>
</dbReference>
<evidence type="ECO:0000313" key="1">
    <source>
        <dbReference type="EMBL" id="QHI95596.1"/>
    </source>
</evidence>
<evidence type="ECO:0000313" key="2">
    <source>
        <dbReference type="Proteomes" id="UP000463975"/>
    </source>
</evidence>
<dbReference type="Proteomes" id="UP000463975">
    <property type="component" value="Chromosome"/>
</dbReference>
<protein>
    <submittedName>
        <fullName evidence="1">Uncharacterized protein</fullName>
    </submittedName>
</protein>
<gene>
    <name evidence="1" type="ORF">GT348_04335</name>
</gene>
<keyword evidence="2" id="KW-1185">Reference proteome</keyword>
<dbReference type="RefSeq" id="WP_160618672.1">
    <property type="nucleotide sequence ID" value="NZ_CP047652.1"/>
</dbReference>
<dbReference type="KEGG" id="bomb:GT348_04335"/>
<reference evidence="1 2" key="1">
    <citation type="submission" date="2020-01" db="EMBL/GenBank/DDBJ databases">
        <title>Genome sequencing of strain KACC 21507.</title>
        <authorList>
            <person name="Heo J."/>
            <person name="Kim S.-J."/>
            <person name="Kim J.-S."/>
            <person name="Hong S.-B."/>
            <person name="Kwon S.-W."/>
        </authorList>
    </citation>
    <scope>NUCLEOTIDE SEQUENCE [LARGE SCALE GENOMIC DNA]</scope>
    <source>
        <strain evidence="1 2">KACC 21507</strain>
    </source>
</reference>
<name>A0A6P1NB33_9PROT</name>
<dbReference type="AlphaFoldDB" id="A0A6P1NB33"/>
<organism evidence="1 2">
    <name type="scientific">Aristophania vespae</name>
    <dbReference type="NCBI Taxonomy" id="2697033"/>
    <lineage>
        <taxon>Bacteria</taxon>
        <taxon>Pseudomonadati</taxon>
        <taxon>Pseudomonadota</taxon>
        <taxon>Alphaproteobacteria</taxon>
        <taxon>Acetobacterales</taxon>
        <taxon>Acetobacteraceae</taxon>
        <taxon>Aristophania</taxon>
    </lineage>
</organism>
<accession>A0A6P1NB33</accession>